<evidence type="ECO:0000256" key="2">
    <source>
        <dbReference type="ARBA" id="ARBA00023015"/>
    </source>
</evidence>
<accession>A0ABS5BY27</accession>
<dbReference type="SUPFAM" id="SSF88659">
    <property type="entry name" value="Sigma3 and sigma4 domains of RNA polymerase sigma factors"/>
    <property type="match status" value="1"/>
</dbReference>
<organism evidence="8 9">
    <name type="scientific">Gemmata palustris</name>
    <dbReference type="NCBI Taxonomy" id="2822762"/>
    <lineage>
        <taxon>Bacteria</taxon>
        <taxon>Pseudomonadati</taxon>
        <taxon>Planctomycetota</taxon>
        <taxon>Planctomycetia</taxon>
        <taxon>Gemmatales</taxon>
        <taxon>Gemmataceae</taxon>
        <taxon>Gemmata</taxon>
    </lineage>
</organism>
<dbReference type="InterPro" id="IPR036388">
    <property type="entry name" value="WH-like_DNA-bd_sf"/>
</dbReference>
<feature type="compositionally biased region" description="Polar residues" evidence="6">
    <location>
        <begin position="1"/>
        <end position="15"/>
    </location>
</feature>
<evidence type="ECO:0000256" key="6">
    <source>
        <dbReference type="SAM" id="MobiDB-lite"/>
    </source>
</evidence>
<comment type="similarity">
    <text evidence="1">Belongs to the sigma-70 factor family. ECF subfamily.</text>
</comment>
<evidence type="ECO:0000256" key="4">
    <source>
        <dbReference type="ARBA" id="ARBA00023125"/>
    </source>
</evidence>
<evidence type="ECO:0000313" key="9">
    <source>
        <dbReference type="Proteomes" id="UP000676565"/>
    </source>
</evidence>
<evidence type="ECO:0000256" key="1">
    <source>
        <dbReference type="ARBA" id="ARBA00010641"/>
    </source>
</evidence>
<reference evidence="8 9" key="1">
    <citation type="submission" date="2021-04" db="EMBL/GenBank/DDBJ databases">
        <authorList>
            <person name="Ivanova A."/>
        </authorList>
    </citation>
    <scope>NUCLEOTIDE SEQUENCE [LARGE SCALE GENOMIC DNA]</scope>
    <source>
        <strain evidence="8 9">G18</strain>
    </source>
</reference>
<dbReference type="Gene3D" id="1.10.1740.10">
    <property type="match status" value="1"/>
</dbReference>
<dbReference type="InterPro" id="IPR014284">
    <property type="entry name" value="RNA_pol_sigma-70_dom"/>
</dbReference>
<dbReference type="EMBL" id="JAGKQQ010000001">
    <property type="protein sequence ID" value="MBP3958145.1"/>
    <property type="molecule type" value="Genomic_DNA"/>
</dbReference>
<feature type="domain" description="RNA polymerase sigma-70 region 2" evidence="7">
    <location>
        <begin position="31"/>
        <end position="99"/>
    </location>
</feature>
<gene>
    <name evidence="8" type="ORF">J8F10_23090</name>
</gene>
<dbReference type="InterPro" id="IPR039425">
    <property type="entry name" value="RNA_pol_sigma-70-like"/>
</dbReference>
<comment type="caution">
    <text evidence="8">The sequence shown here is derived from an EMBL/GenBank/DDBJ whole genome shotgun (WGS) entry which is preliminary data.</text>
</comment>
<dbReference type="InterPro" id="IPR013324">
    <property type="entry name" value="RNA_pol_sigma_r3/r4-like"/>
</dbReference>
<keyword evidence="4" id="KW-0238">DNA-binding</keyword>
<evidence type="ECO:0000259" key="7">
    <source>
        <dbReference type="Pfam" id="PF04542"/>
    </source>
</evidence>
<dbReference type="Gene3D" id="1.10.10.10">
    <property type="entry name" value="Winged helix-like DNA-binding domain superfamily/Winged helix DNA-binding domain"/>
    <property type="match status" value="1"/>
</dbReference>
<feature type="region of interest" description="Disordered" evidence="6">
    <location>
        <begin position="1"/>
        <end position="20"/>
    </location>
</feature>
<evidence type="ECO:0000256" key="3">
    <source>
        <dbReference type="ARBA" id="ARBA00023082"/>
    </source>
</evidence>
<dbReference type="InterPro" id="IPR007627">
    <property type="entry name" value="RNA_pol_sigma70_r2"/>
</dbReference>
<dbReference type="RefSeq" id="WP_210657862.1">
    <property type="nucleotide sequence ID" value="NZ_JAGKQQ010000001.1"/>
</dbReference>
<sequence>MSESAPASDDATSPTLLHDARNRDPGAWRRLVHLYSPAIFRWAKRTGLSDEDAGDIVQDVWASVSSALERFRRDRRTDTFRGWLWTVTRNKVRDLARRREESAAAAGGTDAQQILNHVPEAEPPDAVDADSAEWLNRALDLVRPDFEESTWQAFWRMVVQGQPARDVAEALGMAPNAVHQAKFRVVKRLRQELELIGAADDPSFTNLFPVA</sequence>
<dbReference type="Proteomes" id="UP000676565">
    <property type="component" value="Unassembled WGS sequence"/>
</dbReference>
<evidence type="ECO:0000313" key="8">
    <source>
        <dbReference type="EMBL" id="MBP3958145.1"/>
    </source>
</evidence>
<keyword evidence="5" id="KW-0804">Transcription</keyword>
<keyword evidence="9" id="KW-1185">Reference proteome</keyword>
<protein>
    <submittedName>
        <fullName evidence="8">Sigma-70 family RNA polymerase sigma factor</fullName>
    </submittedName>
</protein>
<keyword evidence="3" id="KW-0731">Sigma factor</keyword>
<dbReference type="NCBIfam" id="TIGR02937">
    <property type="entry name" value="sigma70-ECF"/>
    <property type="match status" value="1"/>
</dbReference>
<dbReference type="PANTHER" id="PTHR43133">
    <property type="entry name" value="RNA POLYMERASE ECF-TYPE SIGMA FACTO"/>
    <property type="match status" value="1"/>
</dbReference>
<dbReference type="SUPFAM" id="SSF88946">
    <property type="entry name" value="Sigma2 domain of RNA polymerase sigma factors"/>
    <property type="match status" value="1"/>
</dbReference>
<evidence type="ECO:0000256" key="5">
    <source>
        <dbReference type="ARBA" id="ARBA00023163"/>
    </source>
</evidence>
<dbReference type="Pfam" id="PF04542">
    <property type="entry name" value="Sigma70_r2"/>
    <property type="match status" value="1"/>
</dbReference>
<keyword evidence="2" id="KW-0805">Transcription regulation</keyword>
<dbReference type="PANTHER" id="PTHR43133:SF8">
    <property type="entry name" value="RNA POLYMERASE SIGMA FACTOR HI_1459-RELATED"/>
    <property type="match status" value="1"/>
</dbReference>
<name>A0ABS5BY27_9BACT</name>
<proteinExistence type="inferred from homology"/>
<dbReference type="InterPro" id="IPR013325">
    <property type="entry name" value="RNA_pol_sigma_r2"/>
</dbReference>